<feature type="region of interest" description="Disordered" evidence="1">
    <location>
        <begin position="59"/>
        <end position="101"/>
    </location>
</feature>
<reference evidence="2" key="1">
    <citation type="submission" date="2018-11" db="EMBL/GenBank/DDBJ databases">
        <authorList>
            <consortium name="Pathogen Informatics"/>
        </authorList>
    </citation>
    <scope>NUCLEOTIDE SEQUENCE</scope>
</reference>
<keyword evidence="3" id="KW-1185">Reference proteome</keyword>
<evidence type="ECO:0000256" key="1">
    <source>
        <dbReference type="SAM" id="MobiDB-lite"/>
    </source>
</evidence>
<dbReference type="Proteomes" id="UP000784294">
    <property type="component" value="Unassembled WGS sequence"/>
</dbReference>
<comment type="caution">
    <text evidence="2">The sequence shown here is derived from an EMBL/GenBank/DDBJ whole genome shotgun (WGS) entry which is preliminary data.</text>
</comment>
<name>A0A3S5AQD6_9PLAT</name>
<feature type="compositionally biased region" description="Basic residues" evidence="1">
    <location>
        <begin position="70"/>
        <end position="83"/>
    </location>
</feature>
<proteinExistence type="predicted"/>
<sequence>MKCVSRAWQLWTADLPVSTAYPNRQPVTWQDPLNAGAIKYSVELVRTVLARLVGAQNATAQKGPQGGARWSKRPTKKVPRQQRHGANEHDCLDKLPSSGSP</sequence>
<evidence type="ECO:0000313" key="3">
    <source>
        <dbReference type="Proteomes" id="UP000784294"/>
    </source>
</evidence>
<protein>
    <submittedName>
        <fullName evidence="2">Uncharacterized protein</fullName>
    </submittedName>
</protein>
<gene>
    <name evidence="2" type="ORF">PXEA_LOCUS22909</name>
</gene>
<dbReference type="EMBL" id="CAAALY010103432">
    <property type="protein sequence ID" value="VEL29469.1"/>
    <property type="molecule type" value="Genomic_DNA"/>
</dbReference>
<accession>A0A3S5AQD6</accession>
<organism evidence="2 3">
    <name type="scientific">Protopolystoma xenopodis</name>
    <dbReference type="NCBI Taxonomy" id="117903"/>
    <lineage>
        <taxon>Eukaryota</taxon>
        <taxon>Metazoa</taxon>
        <taxon>Spiralia</taxon>
        <taxon>Lophotrochozoa</taxon>
        <taxon>Platyhelminthes</taxon>
        <taxon>Monogenea</taxon>
        <taxon>Polyopisthocotylea</taxon>
        <taxon>Polystomatidea</taxon>
        <taxon>Polystomatidae</taxon>
        <taxon>Protopolystoma</taxon>
    </lineage>
</organism>
<dbReference type="AlphaFoldDB" id="A0A3S5AQD6"/>
<evidence type="ECO:0000313" key="2">
    <source>
        <dbReference type="EMBL" id="VEL29469.1"/>
    </source>
</evidence>